<dbReference type="PANTHER" id="PTHR37828">
    <property type="entry name" value="GSR2449 PROTEIN"/>
    <property type="match status" value="1"/>
</dbReference>
<organism evidence="3 4">
    <name type="scientific">Burkholderia cepacia</name>
    <name type="common">Pseudomonas cepacia</name>
    <dbReference type="NCBI Taxonomy" id="292"/>
    <lineage>
        <taxon>Bacteria</taxon>
        <taxon>Pseudomonadati</taxon>
        <taxon>Pseudomonadota</taxon>
        <taxon>Betaproteobacteria</taxon>
        <taxon>Burkholderiales</taxon>
        <taxon>Burkholderiaceae</taxon>
        <taxon>Burkholderia</taxon>
        <taxon>Burkholderia cepacia complex</taxon>
    </lineage>
</organism>
<gene>
    <name evidence="3" type="ORF">JAO13_27795</name>
</gene>
<comment type="caution">
    <text evidence="3">The sequence shown here is derived from an EMBL/GenBank/DDBJ whole genome shotgun (WGS) entry which is preliminary data.</text>
</comment>
<dbReference type="SUPFAM" id="SSF54909">
    <property type="entry name" value="Dimeric alpha+beta barrel"/>
    <property type="match status" value="1"/>
</dbReference>
<dbReference type="PANTHER" id="PTHR37828:SF1">
    <property type="entry name" value="YCII-RELATED DOMAIN-CONTAINING PROTEIN"/>
    <property type="match status" value="1"/>
</dbReference>
<dbReference type="EMBL" id="JAEDXG010000031">
    <property type="protein sequence ID" value="MBH9700252.1"/>
    <property type="molecule type" value="Genomic_DNA"/>
</dbReference>
<proteinExistence type="inferred from homology"/>
<dbReference type="AlphaFoldDB" id="A0A8I1AZA5"/>
<name>A0A8I1AZA5_BURCE</name>
<dbReference type="InterPro" id="IPR011008">
    <property type="entry name" value="Dimeric_a/b-barrel"/>
</dbReference>
<dbReference type="Proteomes" id="UP000645612">
    <property type="component" value="Unassembled WGS sequence"/>
</dbReference>
<evidence type="ECO:0000313" key="3">
    <source>
        <dbReference type="EMBL" id="MBH9700252.1"/>
    </source>
</evidence>
<dbReference type="InterPro" id="IPR005545">
    <property type="entry name" value="YCII"/>
</dbReference>
<evidence type="ECO:0000259" key="2">
    <source>
        <dbReference type="Pfam" id="PF03795"/>
    </source>
</evidence>
<reference evidence="3" key="1">
    <citation type="submission" date="2020-12" db="EMBL/GenBank/DDBJ databases">
        <title>Burkholderia cepacia complex in Mexico.</title>
        <authorList>
            <person name="Estrada P."/>
        </authorList>
    </citation>
    <scope>NUCLEOTIDE SEQUENCE</scope>
    <source>
        <strain evidence="3">871</strain>
    </source>
</reference>
<feature type="domain" description="YCII-related" evidence="2">
    <location>
        <begin position="11"/>
        <end position="84"/>
    </location>
</feature>
<protein>
    <recommendedName>
        <fullName evidence="2">YCII-related domain-containing protein</fullName>
    </recommendedName>
</protein>
<sequence>MKHYLLEGKHLVPFDELAELVPAHHAFLQKGYDAGQFLFSGPHVPAHGGVLVARAKSREELDVLLADEPFVKAKKMMFVRIVEFDAAQCQPILNGWFDASAH</sequence>
<accession>A0A8I1AZA5</accession>
<dbReference type="Pfam" id="PF03795">
    <property type="entry name" value="YCII"/>
    <property type="match status" value="1"/>
</dbReference>
<evidence type="ECO:0000256" key="1">
    <source>
        <dbReference type="ARBA" id="ARBA00007689"/>
    </source>
</evidence>
<evidence type="ECO:0000313" key="4">
    <source>
        <dbReference type="Proteomes" id="UP000645612"/>
    </source>
</evidence>
<dbReference type="RefSeq" id="WP_176130815.1">
    <property type="nucleotide sequence ID" value="NZ_CADDZZ010000013.1"/>
</dbReference>
<dbReference type="Gene3D" id="3.30.70.1060">
    <property type="entry name" value="Dimeric alpha+beta barrel"/>
    <property type="match status" value="1"/>
</dbReference>
<comment type="similarity">
    <text evidence="1">Belongs to the YciI family.</text>
</comment>